<dbReference type="OrthoDB" id="8365150at2"/>
<dbReference type="EMBL" id="FQXP01000003">
    <property type="protein sequence ID" value="SHH32344.1"/>
    <property type="molecule type" value="Genomic_DNA"/>
</dbReference>
<protein>
    <submittedName>
        <fullName evidence="2">Acetyltransferase (GNAT) domain-containing protein</fullName>
    </submittedName>
</protein>
<reference evidence="2 3" key="1">
    <citation type="submission" date="2016-11" db="EMBL/GenBank/DDBJ databases">
        <authorList>
            <person name="Jaros S."/>
            <person name="Januszkiewicz K."/>
            <person name="Wedrychowicz H."/>
        </authorList>
    </citation>
    <scope>NUCLEOTIDE SEQUENCE [LARGE SCALE GENOMIC DNA]</scope>
    <source>
        <strain evidence="2 3">DSM 3089</strain>
    </source>
</reference>
<dbReference type="InterPro" id="IPR016181">
    <property type="entry name" value="Acyl_CoA_acyltransferase"/>
</dbReference>
<accession>A0A1M5S1L5</accession>
<dbReference type="SUPFAM" id="SSF55729">
    <property type="entry name" value="Acyl-CoA N-acyltransferases (Nat)"/>
    <property type="match status" value="1"/>
</dbReference>
<dbReference type="AlphaFoldDB" id="A0A1M5S1L5"/>
<dbReference type="RefSeq" id="WP_072828689.1">
    <property type="nucleotide sequence ID" value="NZ_FQXP01000003.1"/>
</dbReference>
<evidence type="ECO:0000313" key="3">
    <source>
        <dbReference type="Proteomes" id="UP000184526"/>
    </source>
</evidence>
<dbReference type="CDD" id="cd04301">
    <property type="entry name" value="NAT_SF"/>
    <property type="match status" value="1"/>
</dbReference>
<evidence type="ECO:0000313" key="2">
    <source>
        <dbReference type="EMBL" id="SHH32344.1"/>
    </source>
</evidence>
<evidence type="ECO:0000259" key="1">
    <source>
        <dbReference type="PROSITE" id="PS51186"/>
    </source>
</evidence>
<dbReference type="PROSITE" id="PS51186">
    <property type="entry name" value="GNAT"/>
    <property type="match status" value="1"/>
</dbReference>
<keyword evidence="3" id="KW-1185">Reference proteome</keyword>
<dbReference type="GO" id="GO:0016747">
    <property type="term" value="F:acyltransferase activity, transferring groups other than amino-acyl groups"/>
    <property type="evidence" value="ECO:0007669"/>
    <property type="project" value="InterPro"/>
</dbReference>
<feature type="domain" description="N-acetyltransferase" evidence="1">
    <location>
        <begin position="7"/>
        <end position="152"/>
    </location>
</feature>
<dbReference type="Pfam" id="PF00583">
    <property type="entry name" value="Acetyltransf_1"/>
    <property type="match status" value="1"/>
</dbReference>
<organism evidence="2 3">
    <name type="scientific">Clostridium collagenovorans DSM 3089</name>
    <dbReference type="NCBI Taxonomy" id="1121306"/>
    <lineage>
        <taxon>Bacteria</taxon>
        <taxon>Bacillati</taxon>
        <taxon>Bacillota</taxon>
        <taxon>Clostridia</taxon>
        <taxon>Eubacteriales</taxon>
        <taxon>Clostridiaceae</taxon>
        <taxon>Clostridium</taxon>
    </lineage>
</organism>
<gene>
    <name evidence="2" type="ORF">SAMN02745196_00007</name>
</gene>
<proteinExistence type="predicted"/>
<dbReference type="Gene3D" id="3.40.630.30">
    <property type="match status" value="1"/>
</dbReference>
<keyword evidence="2" id="KW-0808">Transferase</keyword>
<dbReference type="InterPro" id="IPR000182">
    <property type="entry name" value="GNAT_dom"/>
</dbReference>
<sequence length="152" mass="17553">MGNKFVVHFAELQDVTPWMNMVEIVKDEFPGLETAEQLDSYKQTVIKNINRKTAICIKSENEVIGALIFSYNLKCLSWMAVHPNYRRKGVGSALITKMLELFPKELDISVTTFREGDIKGIAPRRLYSKFGFLEDALVEEFNYPNQIFILKR</sequence>
<dbReference type="Proteomes" id="UP000184526">
    <property type="component" value="Unassembled WGS sequence"/>
</dbReference>
<name>A0A1M5S1L5_9CLOT</name>
<dbReference type="STRING" id="1121306.SAMN02745196_00007"/>